<feature type="compositionally biased region" description="Acidic residues" evidence="1">
    <location>
        <begin position="125"/>
        <end position="140"/>
    </location>
</feature>
<sequence length="157" mass="17297">MHQRQLQPVPEPFQTSIQSSASLSSANDLPTTSSAAVVIGPLMRTLQELCSSDSINQREQRCRNFTNAASVPTHTEPYSLSPSSSHLNDNFSTHLELAAPPEEAFVQHLAQNFQDYLVNGISPDDVSDEDLSNSEAEDDIPLPLEQNPNEYLQLYAV</sequence>
<dbReference type="HOGENOM" id="CLU_1678098_0_0_1"/>
<feature type="compositionally biased region" description="Low complexity" evidence="1">
    <location>
        <begin position="16"/>
        <end position="25"/>
    </location>
</feature>
<protein>
    <submittedName>
        <fullName evidence="2">Uncharacterized protein</fullName>
    </submittedName>
</protein>
<feature type="region of interest" description="Disordered" evidence="1">
    <location>
        <begin position="1"/>
        <end position="30"/>
    </location>
</feature>
<evidence type="ECO:0000313" key="3">
    <source>
        <dbReference type="Proteomes" id="UP000053593"/>
    </source>
</evidence>
<proteinExistence type="predicted"/>
<dbReference type="Proteomes" id="UP000053593">
    <property type="component" value="Unassembled WGS sequence"/>
</dbReference>
<evidence type="ECO:0000256" key="1">
    <source>
        <dbReference type="SAM" id="MobiDB-lite"/>
    </source>
</evidence>
<organism evidence="2 3">
    <name type="scientific">Collybiopsis luxurians FD-317 M1</name>
    <dbReference type="NCBI Taxonomy" id="944289"/>
    <lineage>
        <taxon>Eukaryota</taxon>
        <taxon>Fungi</taxon>
        <taxon>Dikarya</taxon>
        <taxon>Basidiomycota</taxon>
        <taxon>Agaricomycotina</taxon>
        <taxon>Agaricomycetes</taxon>
        <taxon>Agaricomycetidae</taxon>
        <taxon>Agaricales</taxon>
        <taxon>Marasmiineae</taxon>
        <taxon>Omphalotaceae</taxon>
        <taxon>Collybiopsis</taxon>
        <taxon>Collybiopsis luxurians</taxon>
    </lineage>
</organism>
<reference evidence="2 3" key="1">
    <citation type="submission" date="2014-04" db="EMBL/GenBank/DDBJ databases">
        <title>Evolutionary Origins and Diversification of the Mycorrhizal Mutualists.</title>
        <authorList>
            <consortium name="DOE Joint Genome Institute"/>
            <consortium name="Mycorrhizal Genomics Consortium"/>
            <person name="Kohler A."/>
            <person name="Kuo A."/>
            <person name="Nagy L.G."/>
            <person name="Floudas D."/>
            <person name="Copeland A."/>
            <person name="Barry K.W."/>
            <person name="Cichocki N."/>
            <person name="Veneault-Fourrey C."/>
            <person name="LaButti K."/>
            <person name="Lindquist E.A."/>
            <person name="Lipzen A."/>
            <person name="Lundell T."/>
            <person name="Morin E."/>
            <person name="Murat C."/>
            <person name="Riley R."/>
            <person name="Ohm R."/>
            <person name="Sun H."/>
            <person name="Tunlid A."/>
            <person name="Henrissat B."/>
            <person name="Grigoriev I.V."/>
            <person name="Hibbett D.S."/>
            <person name="Martin F."/>
        </authorList>
    </citation>
    <scope>NUCLEOTIDE SEQUENCE [LARGE SCALE GENOMIC DNA]</scope>
    <source>
        <strain evidence="2 3">FD-317 M1</strain>
    </source>
</reference>
<name>A0A0D0BWZ4_9AGAR</name>
<feature type="region of interest" description="Disordered" evidence="1">
    <location>
        <begin position="120"/>
        <end position="148"/>
    </location>
</feature>
<accession>A0A0D0BWZ4</accession>
<feature type="region of interest" description="Disordered" evidence="1">
    <location>
        <begin position="66"/>
        <end position="86"/>
    </location>
</feature>
<evidence type="ECO:0000313" key="2">
    <source>
        <dbReference type="EMBL" id="KIK60176.1"/>
    </source>
</evidence>
<gene>
    <name evidence="2" type="ORF">GYMLUDRAFT_244608</name>
</gene>
<dbReference type="AlphaFoldDB" id="A0A0D0BWZ4"/>
<keyword evidence="3" id="KW-1185">Reference proteome</keyword>
<dbReference type="EMBL" id="KN834776">
    <property type="protein sequence ID" value="KIK60176.1"/>
    <property type="molecule type" value="Genomic_DNA"/>
</dbReference>